<protein>
    <submittedName>
        <fullName evidence="2">Fam-h protein</fullName>
    </submittedName>
</protein>
<dbReference type="KEGG" id="prel:PRELSG_9902550"/>
<dbReference type="EMBL" id="CVMU01000425">
    <property type="protein sequence ID" value="CRG85562.1"/>
    <property type="molecule type" value="Genomic_DNA"/>
</dbReference>
<evidence type="ECO:0000256" key="1">
    <source>
        <dbReference type="SAM" id="Phobius"/>
    </source>
</evidence>
<proteinExistence type="predicted"/>
<evidence type="ECO:0000313" key="2">
    <source>
        <dbReference type="EMBL" id="CRG85562.1"/>
    </source>
</evidence>
<feature type="non-terminal residue" evidence="2">
    <location>
        <position position="97"/>
    </location>
</feature>
<dbReference type="Proteomes" id="UP000220158">
    <property type="component" value="Unassembled WGS sequence"/>
</dbReference>
<organism evidence="2 3">
    <name type="scientific">Plasmodium relictum</name>
    <dbReference type="NCBI Taxonomy" id="85471"/>
    <lineage>
        <taxon>Eukaryota</taxon>
        <taxon>Sar</taxon>
        <taxon>Alveolata</taxon>
        <taxon>Apicomplexa</taxon>
        <taxon>Aconoidasida</taxon>
        <taxon>Haemosporida</taxon>
        <taxon>Plasmodiidae</taxon>
        <taxon>Plasmodium</taxon>
        <taxon>Plasmodium (Haemamoeba)</taxon>
    </lineage>
</organism>
<gene>
    <name evidence="2" type="ORF">PRELSG_9902550</name>
</gene>
<keyword evidence="1" id="KW-1133">Transmembrane helix</keyword>
<dbReference type="RefSeq" id="XP_028531325.1">
    <property type="nucleotide sequence ID" value="XM_028677490.1"/>
</dbReference>
<keyword evidence="3" id="KW-1185">Reference proteome</keyword>
<accession>A0A1J1GKN3</accession>
<reference evidence="2 3" key="1">
    <citation type="submission" date="2015-04" db="EMBL/GenBank/DDBJ databases">
        <authorList>
            <consortium name="Pathogen Informatics"/>
        </authorList>
    </citation>
    <scope>NUCLEOTIDE SEQUENCE [LARGE SCALE GENOMIC DNA]</scope>
    <source>
        <strain evidence="2 3">SGS1</strain>
    </source>
</reference>
<evidence type="ECO:0000313" key="3">
    <source>
        <dbReference type="Proteomes" id="UP000220158"/>
    </source>
</evidence>
<dbReference type="VEuPathDB" id="PlasmoDB:PRELSG_9902550"/>
<keyword evidence="1" id="KW-0812">Transmembrane</keyword>
<name>A0A1J1GKN3_PLARL</name>
<dbReference type="GeneID" id="39739138"/>
<dbReference type="AlphaFoldDB" id="A0A1J1GKN3"/>
<feature type="transmembrane region" description="Helical" evidence="1">
    <location>
        <begin position="42"/>
        <end position="59"/>
    </location>
</feature>
<keyword evidence="1" id="KW-0472">Membrane</keyword>
<sequence length="97" mass="11276">MKSNTISNISVYPECNAYIAKGFITTDMSTLKIYNKKEKKNISNFSIKFFIFAFLIWILQCSNTWSSFRSWNYKNDSKHISNLGAKRSLAESEDVEK</sequence>